<evidence type="ECO:0000313" key="2">
    <source>
        <dbReference type="EMBL" id="KAH7089907.1"/>
    </source>
</evidence>
<evidence type="ECO:0000313" key="3">
    <source>
        <dbReference type="Proteomes" id="UP000813461"/>
    </source>
</evidence>
<dbReference type="Proteomes" id="UP000813461">
    <property type="component" value="Unassembled WGS sequence"/>
</dbReference>
<organism evidence="2 3">
    <name type="scientific">Paraphoma chrysanthemicola</name>
    <dbReference type="NCBI Taxonomy" id="798071"/>
    <lineage>
        <taxon>Eukaryota</taxon>
        <taxon>Fungi</taxon>
        <taxon>Dikarya</taxon>
        <taxon>Ascomycota</taxon>
        <taxon>Pezizomycotina</taxon>
        <taxon>Dothideomycetes</taxon>
        <taxon>Pleosporomycetidae</taxon>
        <taxon>Pleosporales</taxon>
        <taxon>Pleosporineae</taxon>
        <taxon>Phaeosphaeriaceae</taxon>
        <taxon>Paraphoma</taxon>
    </lineage>
</organism>
<comment type="caution">
    <text evidence="2">The sequence shown here is derived from an EMBL/GenBank/DDBJ whole genome shotgun (WGS) entry which is preliminary data.</text>
</comment>
<dbReference type="EMBL" id="JAGMVJ010000006">
    <property type="protein sequence ID" value="KAH7089907.1"/>
    <property type="molecule type" value="Genomic_DNA"/>
</dbReference>
<feature type="region of interest" description="Disordered" evidence="1">
    <location>
        <begin position="552"/>
        <end position="597"/>
    </location>
</feature>
<dbReference type="AlphaFoldDB" id="A0A8K0RAB4"/>
<accession>A0A8K0RAB4</accession>
<proteinExistence type="predicted"/>
<reference evidence="2" key="1">
    <citation type="journal article" date="2021" name="Nat. Commun.">
        <title>Genetic determinants of endophytism in the Arabidopsis root mycobiome.</title>
        <authorList>
            <person name="Mesny F."/>
            <person name="Miyauchi S."/>
            <person name="Thiergart T."/>
            <person name="Pickel B."/>
            <person name="Atanasova L."/>
            <person name="Karlsson M."/>
            <person name="Huettel B."/>
            <person name="Barry K.W."/>
            <person name="Haridas S."/>
            <person name="Chen C."/>
            <person name="Bauer D."/>
            <person name="Andreopoulos W."/>
            <person name="Pangilinan J."/>
            <person name="LaButti K."/>
            <person name="Riley R."/>
            <person name="Lipzen A."/>
            <person name="Clum A."/>
            <person name="Drula E."/>
            <person name="Henrissat B."/>
            <person name="Kohler A."/>
            <person name="Grigoriev I.V."/>
            <person name="Martin F.M."/>
            <person name="Hacquard S."/>
        </authorList>
    </citation>
    <scope>NUCLEOTIDE SEQUENCE</scope>
    <source>
        <strain evidence="2">MPI-SDFR-AT-0120</strain>
    </source>
</reference>
<dbReference type="OrthoDB" id="3796651at2759"/>
<feature type="compositionally biased region" description="Gly residues" evidence="1">
    <location>
        <begin position="571"/>
        <end position="584"/>
    </location>
</feature>
<gene>
    <name evidence="2" type="ORF">FB567DRAFT_559300</name>
</gene>
<protein>
    <submittedName>
        <fullName evidence="2">Uncharacterized protein</fullName>
    </submittedName>
</protein>
<name>A0A8K0RAB4_9PLEO</name>
<evidence type="ECO:0000256" key="1">
    <source>
        <dbReference type="SAM" id="MobiDB-lite"/>
    </source>
</evidence>
<keyword evidence="3" id="KW-1185">Reference proteome</keyword>
<sequence length="597" mass="65194">MTFGGPWSTDLEELKKSIQSMPDQYKSSFASASKETLEKICDADVLHVWETDSDIDNLIQLASVIVKLCNLGKREEKSSNTKDGSMIIIAEEKSNRNNFARICQLVEHLTYANGKKHLEGTVAAFGSIVVVKGWNNSVRSENAGKEAEQFVKRINIAIERVFKMGNFSGKKKIVWHQGPVIHFLLHWINNTTSTLRSALQAISVNGSLDLTDLVKPSAQGRSNTLSDLSTLESYAKKLSIPVIFLDPSSQLISCQHLATYMYYYAYYMNTFLPTSLSRPHLHKAQDDLVTFAFQILGASRSKYGDSMVKLVKDRLDPGKAKKWARHCVDPRSYEKHKCRAAGKESEIHRAVQTADEPFPRFNHNFNITAFARLAVGPAAACTLAQHTAAPVSIDFKASRLRPACPATFYVLIPSASQDFEKVTHSIQGLMMAVLSLIRQEKGAPTIGAEEIAMWKEVVKACTWALDNAKGKMPKSVEDKVKYVSDKLKSGCWGQSVGMSSNSASATGKGMGDGVIPHTYCGFHNGMGMGIGMPGPGQQQQYVGPQGLTAPPNSPGMAHPQGMYPPQNQAYGQGGQGLRGSGAGGYPPPPQSMGGPWM</sequence>